<dbReference type="SUPFAM" id="SSF49265">
    <property type="entry name" value="Fibronectin type III"/>
    <property type="match status" value="1"/>
</dbReference>
<evidence type="ECO:0000313" key="4">
    <source>
        <dbReference type="Proteomes" id="UP001152320"/>
    </source>
</evidence>
<protein>
    <recommendedName>
        <fullName evidence="2">Fibronectin type-III domain-containing protein</fullName>
    </recommendedName>
</protein>
<dbReference type="Gene3D" id="2.60.40.10">
    <property type="entry name" value="Immunoglobulins"/>
    <property type="match status" value="1"/>
</dbReference>
<dbReference type="AlphaFoldDB" id="A0A9Q1C663"/>
<dbReference type="InterPro" id="IPR003961">
    <property type="entry name" value="FN3_dom"/>
</dbReference>
<feature type="region of interest" description="Disordered" evidence="1">
    <location>
        <begin position="156"/>
        <end position="175"/>
    </location>
</feature>
<accession>A0A9Q1C663</accession>
<dbReference type="InterPro" id="IPR036116">
    <property type="entry name" value="FN3_sf"/>
</dbReference>
<proteinExistence type="predicted"/>
<dbReference type="PANTHER" id="PTHR26391">
    <property type="entry name" value="INACTIVE TYROSINE-PROTEIN KINASE 7"/>
    <property type="match status" value="1"/>
</dbReference>
<dbReference type="PROSITE" id="PS50853">
    <property type="entry name" value="FN3"/>
    <property type="match status" value="1"/>
</dbReference>
<evidence type="ECO:0000256" key="1">
    <source>
        <dbReference type="SAM" id="MobiDB-lite"/>
    </source>
</evidence>
<keyword evidence="4" id="KW-1185">Reference proteome</keyword>
<dbReference type="CDD" id="cd00063">
    <property type="entry name" value="FN3"/>
    <property type="match status" value="1"/>
</dbReference>
<evidence type="ECO:0000313" key="3">
    <source>
        <dbReference type="EMBL" id="KAJ8040038.1"/>
    </source>
</evidence>
<dbReference type="EMBL" id="JAIZAY010000006">
    <property type="protein sequence ID" value="KAJ8040038.1"/>
    <property type="molecule type" value="Genomic_DNA"/>
</dbReference>
<organism evidence="3 4">
    <name type="scientific">Holothuria leucospilota</name>
    <name type="common">Black long sea cucumber</name>
    <name type="synonym">Mertensiothuria leucospilota</name>
    <dbReference type="NCBI Taxonomy" id="206669"/>
    <lineage>
        <taxon>Eukaryota</taxon>
        <taxon>Metazoa</taxon>
        <taxon>Echinodermata</taxon>
        <taxon>Eleutherozoa</taxon>
        <taxon>Echinozoa</taxon>
        <taxon>Holothuroidea</taxon>
        <taxon>Aspidochirotacea</taxon>
        <taxon>Aspidochirotida</taxon>
        <taxon>Holothuriidae</taxon>
        <taxon>Holothuria</taxon>
    </lineage>
</organism>
<dbReference type="Proteomes" id="UP001152320">
    <property type="component" value="Chromosome 6"/>
</dbReference>
<name>A0A9Q1C663_HOLLE</name>
<evidence type="ECO:0000259" key="2">
    <source>
        <dbReference type="PROSITE" id="PS50853"/>
    </source>
</evidence>
<feature type="domain" description="Fibronectin type-III" evidence="2">
    <location>
        <begin position="55"/>
        <end position="155"/>
    </location>
</feature>
<gene>
    <name evidence="3" type="ORF">HOLleu_14225</name>
</gene>
<comment type="caution">
    <text evidence="3">The sequence shown here is derived from an EMBL/GenBank/DDBJ whole genome shotgun (WGS) entry which is preliminary data.</text>
</comment>
<dbReference type="PANTHER" id="PTHR26391:SF18">
    <property type="entry name" value="PROTEIN KINASE RECEPTOR TIE-1, PUTATIVE-RELATED"/>
    <property type="match status" value="1"/>
</dbReference>
<dbReference type="InterPro" id="IPR013783">
    <property type="entry name" value="Ig-like_fold"/>
</dbReference>
<reference evidence="3" key="1">
    <citation type="submission" date="2021-10" db="EMBL/GenBank/DDBJ databases">
        <title>Tropical sea cucumber genome reveals ecological adaptation and Cuvierian tubules defense mechanism.</title>
        <authorList>
            <person name="Chen T."/>
        </authorList>
    </citation>
    <scope>NUCLEOTIDE SEQUENCE</scope>
    <source>
        <strain evidence="3">Nanhai2018</strain>
        <tissue evidence="3">Muscle</tissue>
    </source>
</reference>
<sequence>MVIPCVRREFDKSVVNHDSSSIYQAHFSDLDADSEYSFSVAVVRPGLFGEAPLSPPVDIRVSQPQIDKGMVIISWKLPERSFVRCRSGVRLVTIYFHQRGEEKEAKSANVKNPRMTSIEIRNLKIGITYTFITTLFTNGGESNRSVPYTFTLKRETSSSVKGSEDTKHIPERGKA</sequence>